<name>A0A6V8N5T7_9BACT</name>
<sequence length="142" mass="16136">MATPAQIKKIHALKGAMGMEETEYRKLLADPPFKVKSSTKLSTPKADELIKDLEEKAVAMGVWEKRKPARRAKTATKLADDEQSKLIRYLWFQLHETGKVKNPAESALLAYVKRMSGVARLEWLEVKKASKVIEAMKKWLGR</sequence>
<protein>
    <recommendedName>
        <fullName evidence="3">GemA protein</fullName>
    </recommendedName>
</protein>
<keyword evidence="2" id="KW-1185">Reference proteome</keyword>
<organism evidence="1 2">
    <name type="scientific">Geomonas limicola</name>
    <dbReference type="NCBI Taxonomy" id="2740186"/>
    <lineage>
        <taxon>Bacteria</taxon>
        <taxon>Pseudomonadati</taxon>
        <taxon>Thermodesulfobacteriota</taxon>
        <taxon>Desulfuromonadia</taxon>
        <taxon>Geobacterales</taxon>
        <taxon>Geobacteraceae</taxon>
        <taxon>Geomonas</taxon>
    </lineage>
</organism>
<dbReference type="Pfam" id="PF06252">
    <property type="entry name" value="GemA"/>
    <property type="match status" value="1"/>
</dbReference>
<dbReference type="EMBL" id="BLXZ01000003">
    <property type="protein sequence ID" value="GFO67906.1"/>
    <property type="molecule type" value="Genomic_DNA"/>
</dbReference>
<dbReference type="Proteomes" id="UP000587586">
    <property type="component" value="Unassembled WGS sequence"/>
</dbReference>
<reference evidence="2" key="1">
    <citation type="submission" date="2020-06" db="EMBL/GenBank/DDBJ databases">
        <title>Draft genomic sequecing of Geomonas sp. Red745.</title>
        <authorList>
            <person name="Itoh H."/>
            <person name="Xu Z.X."/>
            <person name="Ushijima N."/>
            <person name="Masuda Y."/>
            <person name="Shiratori Y."/>
            <person name="Senoo K."/>
        </authorList>
    </citation>
    <scope>NUCLEOTIDE SEQUENCE [LARGE SCALE GENOMIC DNA]</scope>
    <source>
        <strain evidence="2">Red745</strain>
    </source>
</reference>
<dbReference type="AlphaFoldDB" id="A0A6V8N5T7"/>
<comment type="caution">
    <text evidence="1">The sequence shown here is derived from an EMBL/GenBank/DDBJ whole genome shotgun (WGS) entry which is preliminary data.</text>
</comment>
<dbReference type="RefSeq" id="WP_183360446.1">
    <property type="nucleotide sequence ID" value="NZ_BLXZ01000003.1"/>
</dbReference>
<evidence type="ECO:0000313" key="2">
    <source>
        <dbReference type="Proteomes" id="UP000587586"/>
    </source>
</evidence>
<gene>
    <name evidence="1" type="ORF">GMLC_14850</name>
</gene>
<proteinExistence type="predicted"/>
<evidence type="ECO:0000313" key="1">
    <source>
        <dbReference type="EMBL" id="GFO67906.1"/>
    </source>
</evidence>
<accession>A0A6V8N5T7</accession>
<dbReference type="InterPro" id="IPR009363">
    <property type="entry name" value="Phage_Mu_Gp16"/>
</dbReference>
<evidence type="ECO:0008006" key="3">
    <source>
        <dbReference type="Google" id="ProtNLM"/>
    </source>
</evidence>